<evidence type="ECO:0000256" key="1">
    <source>
        <dbReference type="SAM" id="Coils"/>
    </source>
</evidence>
<protein>
    <submittedName>
        <fullName evidence="2">Uncharacterized protein</fullName>
    </submittedName>
</protein>
<dbReference type="GeneID" id="24128851"/>
<feature type="coiled-coil region" evidence="1">
    <location>
        <begin position="261"/>
        <end position="288"/>
    </location>
</feature>
<dbReference type="KEGG" id="spar:SPRG_06503"/>
<sequence length="489" mass="55752">MDRPPTLEDLVRDDGDAMYVAEPSRTEAFLSRIIEQQQDELHALRKADGLPRRDAVESNNNDLVMEISISTFIDLENALLTMKKLLLQRDVTISQLRATLADANDRADATQTEYDTLRREHHALRLSLEAPRAKPKDDTSDHALCRRAMHELDQQRQTLVKRCRLLALEAARYRHHQERLKAQWSEATQAVDHLQLHRQQQLDTIHDLQAQVYAFQAKQTTTKASSSMAVTSSSTMTEPFVRSDVATYEVSAVRTTDLQIIAAQNHRIEALEAEIDGLRRQGEAVHAQHATATAAHATLRRRANVWKGCIYTLLSKHNKMLLDLQGALKARDLLQGEKRQYIADYKKRKAQMVALQATLEAANDQLEKDQSMLAEHKTRIRYYSQTIRHNAERMRALIATCEAMQTKLETIQGRYQRSNVQRKQLAAQSSTYKSLLHDEKREREAALVEIEAFRNALVQVCHEAIAPPPQWTVEHVQTVTGIAEPLVYG</sequence>
<reference evidence="2 3" key="1">
    <citation type="journal article" date="2013" name="PLoS Genet.">
        <title>Distinctive expansion of potential virulence genes in the genome of the oomycete fish pathogen Saprolegnia parasitica.</title>
        <authorList>
            <person name="Jiang R.H."/>
            <person name="de Bruijn I."/>
            <person name="Haas B.J."/>
            <person name="Belmonte R."/>
            <person name="Lobach L."/>
            <person name="Christie J."/>
            <person name="van den Ackerveken G."/>
            <person name="Bottin A."/>
            <person name="Bulone V."/>
            <person name="Diaz-Moreno S.M."/>
            <person name="Dumas B."/>
            <person name="Fan L."/>
            <person name="Gaulin E."/>
            <person name="Govers F."/>
            <person name="Grenville-Briggs L.J."/>
            <person name="Horner N.R."/>
            <person name="Levin J.Z."/>
            <person name="Mammella M."/>
            <person name="Meijer H.J."/>
            <person name="Morris P."/>
            <person name="Nusbaum C."/>
            <person name="Oome S."/>
            <person name="Phillips A.J."/>
            <person name="van Rooyen D."/>
            <person name="Rzeszutek E."/>
            <person name="Saraiva M."/>
            <person name="Secombes C.J."/>
            <person name="Seidl M.F."/>
            <person name="Snel B."/>
            <person name="Stassen J.H."/>
            <person name="Sykes S."/>
            <person name="Tripathy S."/>
            <person name="van den Berg H."/>
            <person name="Vega-Arreguin J.C."/>
            <person name="Wawra S."/>
            <person name="Young S.K."/>
            <person name="Zeng Q."/>
            <person name="Dieguez-Uribeondo J."/>
            <person name="Russ C."/>
            <person name="Tyler B.M."/>
            <person name="van West P."/>
        </authorList>
    </citation>
    <scope>NUCLEOTIDE SEQUENCE [LARGE SCALE GENOMIC DNA]</scope>
    <source>
        <strain evidence="2 3">CBS 223.65</strain>
    </source>
</reference>
<name>A0A067CD18_SAPPC</name>
<feature type="coiled-coil region" evidence="1">
    <location>
        <begin position="345"/>
        <end position="379"/>
    </location>
</feature>
<dbReference type="RefSeq" id="XP_012200710.1">
    <property type="nucleotide sequence ID" value="XM_012345320.1"/>
</dbReference>
<evidence type="ECO:0000313" key="3">
    <source>
        <dbReference type="Proteomes" id="UP000030745"/>
    </source>
</evidence>
<gene>
    <name evidence="2" type="ORF">SPRG_06503</name>
</gene>
<dbReference type="VEuPathDB" id="FungiDB:SPRG_06503"/>
<dbReference type="OrthoDB" id="75423at2759"/>
<proteinExistence type="predicted"/>
<feature type="coiled-coil region" evidence="1">
    <location>
        <begin position="93"/>
        <end position="120"/>
    </location>
</feature>
<evidence type="ECO:0000313" key="2">
    <source>
        <dbReference type="EMBL" id="KDO28649.1"/>
    </source>
</evidence>
<organism evidence="2 3">
    <name type="scientific">Saprolegnia parasitica (strain CBS 223.65)</name>
    <dbReference type="NCBI Taxonomy" id="695850"/>
    <lineage>
        <taxon>Eukaryota</taxon>
        <taxon>Sar</taxon>
        <taxon>Stramenopiles</taxon>
        <taxon>Oomycota</taxon>
        <taxon>Saprolegniomycetes</taxon>
        <taxon>Saprolegniales</taxon>
        <taxon>Saprolegniaceae</taxon>
        <taxon>Saprolegnia</taxon>
    </lineage>
</organism>
<dbReference type="Proteomes" id="UP000030745">
    <property type="component" value="Unassembled WGS sequence"/>
</dbReference>
<keyword evidence="3" id="KW-1185">Reference proteome</keyword>
<dbReference type="AlphaFoldDB" id="A0A067CD18"/>
<accession>A0A067CD18</accession>
<keyword evidence="1" id="KW-0175">Coiled coil</keyword>
<dbReference type="EMBL" id="KK583210">
    <property type="protein sequence ID" value="KDO28649.1"/>
    <property type="molecule type" value="Genomic_DNA"/>
</dbReference>
<dbReference type="OMA" id="KTRIRYY"/>